<dbReference type="PANTHER" id="PTHR43877">
    <property type="entry name" value="AMINOALKYLPHOSPHONATE N-ACETYLTRANSFERASE-RELATED-RELATED"/>
    <property type="match status" value="1"/>
</dbReference>
<dbReference type="Pfam" id="PF00583">
    <property type="entry name" value="Acetyltransf_1"/>
    <property type="match status" value="1"/>
</dbReference>
<dbReference type="RefSeq" id="WP_076405619.1">
    <property type="nucleotide sequence ID" value="NZ_FTMI01000005.1"/>
</dbReference>
<dbReference type="AlphaFoldDB" id="A0A1N6TV64"/>
<gene>
    <name evidence="4" type="ORF">SAMN05518682_2921</name>
</gene>
<accession>A0A1N6TV64</accession>
<keyword evidence="1 4" id="KW-0808">Transferase</keyword>
<dbReference type="InterPro" id="IPR050832">
    <property type="entry name" value="Bact_Acetyltransf"/>
</dbReference>
<keyword evidence="2" id="KW-0012">Acyltransferase</keyword>
<reference evidence="5" key="1">
    <citation type="submission" date="2017-01" db="EMBL/GenBank/DDBJ databases">
        <authorList>
            <person name="Varghese N."/>
            <person name="Submissions S."/>
        </authorList>
    </citation>
    <scope>NUCLEOTIDE SEQUENCE [LARGE SCALE GENOMIC DNA]</scope>
    <source>
        <strain evidence="5">3bp</strain>
    </source>
</reference>
<dbReference type="Proteomes" id="UP000186235">
    <property type="component" value="Unassembled WGS sequence"/>
</dbReference>
<protein>
    <submittedName>
        <fullName evidence="4">Aminoglycoside 6'-N-acetyltransferase I</fullName>
    </submittedName>
</protein>
<evidence type="ECO:0000259" key="3">
    <source>
        <dbReference type="PROSITE" id="PS51186"/>
    </source>
</evidence>
<dbReference type="GO" id="GO:0016747">
    <property type="term" value="F:acyltransferase activity, transferring groups other than amino-acyl groups"/>
    <property type="evidence" value="ECO:0007669"/>
    <property type="project" value="InterPro"/>
</dbReference>
<keyword evidence="5" id="KW-1185">Reference proteome</keyword>
<dbReference type="InterPro" id="IPR000182">
    <property type="entry name" value="GNAT_dom"/>
</dbReference>
<dbReference type="PROSITE" id="PS51186">
    <property type="entry name" value="GNAT"/>
    <property type="match status" value="1"/>
</dbReference>
<evidence type="ECO:0000256" key="2">
    <source>
        <dbReference type="ARBA" id="ARBA00023315"/>
    </source>
</evidence>
<feature type="domain" description="N-acetyltransferase" evidence="3">
    <location>
        <begin position="7"/>
        <end position="151"/>
    </location>
</feature>
<dbReference type="Gene3D" id="3.40.630.30">
    <property type="match status" value="1"/>
</dbReference>
<sequence>MPESQRLLVRPAQPGDADQVWPLARDFATSFAPERAAFDRTWQSLAETPGTLVAVAEAGSRVVGYLLASCHLTFLANGPVAWVEEVMVHETHRRSGVGRELMGCAEDWAQAQGAAYLALASRRAGSFYRALGYEDSAVFFRKNLEEDCGAG</sequence>
<name>A0A1N6TV64_9MICO</name>
<dbReference type="EMBL" id="FTMI01000005">
    <property type="protein sequence ID" value="SIQ56956.1"/>
    <property type="molecule type" value="Genomic_DNA"/>
</dbReference>
<organism evidence="4 5">
    <name type="scientific">Cellulosimicrobium aquatile</name>
    <dbReference type="NCBI Taxonomy" id="1612203"/>
    <lineage>
        <taxon>Bacteria</taxon>
        <taxon>Bacillati</taxon>
        <taxon>Actinomycetota</taxon>
        <taxon>Actinomycetes</taxon>
        <taxon>Micrococcales</taxon>
        <taxon>Promicromonosporaceae</taxon>
        <taxon>Cellulosimicrobium</taxon>
    </lineage>
</organism>
<proteinExistence type="predicted"/>
<dbReference type="PANTHER" id="PTHR43877:SF1">
    <property type="entry name" value="ACETYLTRANSFERASE"/>
    <property type="match status" value="1"/>
</dbReference>
<evidence type="ECO:0000256" key="1">
    <source>
        <dbReference type="ARBA" id="ARBA00022679"/>
    </source>
</evidence>
<dbReference type="SUPFAM" id="SSF55729">
    <property type="entry name" value="Acyl-CoA N-acyltransferases (Nat)"/>
    <property type="match status" value="1"/>
</dbReference>
<evidence type="ECO:0000313" key="4">
    <source>
        <dbReference type="EMBL" id="SIQ56956.1"/>
    </source>
</evidence>
<dbReference type="InterPro" id="IPR016181">
    <property type="entry name" value="Acyl_CoA_acyltransferase"/>
</dbReference>
<evidence type="ECO:0000313" key="5">
    <source>
        <dbReference type="Proteomes" id="UP000186235"/>
    </source>
</evidence>
<dbReference type="CDD" id="cd04301">
    <property type="entry name" value="NAT_SF"/>
    <property type="match status" value="1"/>
</dbReference>